<sequence>MFEEVQKFYSYCQKQLSKTIVSVNVVTDTFDETEIVDALAFCGAIVYEGKPYGADARIEKGAYYLNDQEVPVSAFASMEIKYSYSNARIKKDPA</sequence>
<evidence type="ECO:0000313" key="1">
    <source>
        <dbReference type="EMBL" id="MDX8417795.1"/>
    </source>
</evidence>
<accession>A0ABU4WMK0</accession>
<proteinExistence type="predicted"/>
<reference evidence="1 2" key="1">
    <citation type="submission" date="2022-03" db="EMBL/GenBank/DDBJ databases">
        <title>Novel taxa within the pig intestine.</title>
        <authorList>
            <person name="Wylensek D."/>
            <person name="Bishof K."/>
            <person name="Afrizal A."/>
            <person name="Clavel T."/>
        </authorList>
    </citation>
    <scope>NUCLEOTIDE SEQUENCE [LARGE SCALE GENOMIC DNA]</scope>
    <source>
        <strain evidence="1 2">Cla-KB-P134</strain>
    </source>
</reference>
<dbReference type="Proteomes" id="UP001285244">
    <property type="component" value="Unassembled WGS sequence"/>
</dbReference>
<protein>
    <submittedName>
        <fullName evidence="1">Uncharacterized protein</fullName>
    </submittedName>
</protein>
<name>A0ABU4WMK0_9FIRM</name>
<dbReference type="RefSeq" id="WP_320326065.1">
    <property type="nucleotide sequence ID" value="NZ_JALBUS010000012.1"/>
</dbReference>
<organism evidence="1 2">
    <name type="scientific">Absicoccus intestinalis</name>
    <dbReference type="NCBI Taxonomy" id="2926319"/>
    <lineage>
        <taxon>Bacteria</taxon>
        <taxon>Bacillati</taxon>
        <taxon>Bacillota</taxon>
        <taxon>Erysipelotrichia</taxon>
        <taxon>Erysipelotrichales</taxon>
        <taxon>Erysipelotrichaceae</taxon>
        <taxon>Absicoccus</taxon>
    </lineage>
</organism>
<evidence type="ECO:0000313" key="2">
    <source>
        <dbReference type="Proteomes" id="UP001285244"/>
    </source>
</evidence>
<dbReference type="EMBL" id="JALBUS010000012">
    <property type="protein sequence ID" value="MDX8417795.1"/>
    <property type="molecule type" value="Genomic_DNA"/>
</dbReference>
<gene>
    <name evidence="1" type="ORF">MOZ64_08110</name>
</gene>
<comment type="caution">
    <text evidence="1">The sequence shown here is derived from an EMBL/GenBank/DDBJ whole genome shotgun (WGS) entry which is preliminary data.</text>
</comment>
<keyword evidence="2" id="KW-1185">Reference proteome</keyword>